<dbReference type="GO" id="GO:0009254">
    <property type="term" value="P:peptidoglycan turnover"/>
    <property type="evidence" value="ECO:0007669"/>
    <property type="project" value="InterPro"/>
</dbReference>
<dbReference type="Gene3D" id="2.40.40.10">
    <property type="entry name" value="RlpA-like domain"/>
    <property type="match status" value="1"/>
</dbReference>
<evidence type="ECO:0000256" key="1">
    <source>
        <dbReference type="ARBA" id="ARBA00022729"/>
    </source>
</evidence>
<evidence type="ECO:0000313" key="8">
    <source>
        <dbReference type="Proteomes" id="UP000287605"/>
    </source>
</evidence>
<accession>A0A430B4Q3</accession>
<feature type="domain" description="Peptidoglycan hydrolase PcsB coiled-coil" evidence="6">
    <location>
        <begin position="85"/>
        <end position="158"/>
    </location>
</feature>
<dbReference type="InterPro" id="IPR010611">
    <property type="entry name" value="3D_dom"/>
</dbReference>
<dbReference type="EMBL" id="NGKA01000002">
    <property type="protein sequence ID" value="RSU15279.1"/>
    <property type="molecule type" value="Genomic_DNA"/>
</dbReference>
<dbReference type="CDD" id="cd14667">
    <property type="entry name" value="3D_containing_proteins"/>
    <property type="match status" value="1"/>
</dbReference>
<reference evidence="7 8" key="1">
    <citation type="submission" date="2017-05" db="EMBL/GenBank/DDBJ databases">
        <title>Vagococcus spp. assemblies.</title>
        <authorList>
            <person name="Gulvik C.A."/>
        </authorList>
    </citation>
    <scope>NUCLEOTIDE SEQUENCE [LARGE SCALE GENOMIC DNA]</scope>
    <source>
        <strain evidence="7 8">CCUG 51432</strain>
    </source>
</reference>
<feature type="compositionally biased region" description="Low complexity" evidence="3">
    <location>
        <begin position="241"/>
        <end position="253"/>
    </location>
</feature>
<dbReference type="PANTHER" id="PTHR39160:SF6">
    <property type="entry name" value="CELL WALL-BINDING PROTEIN YOCH"/>
    <property type="match status" value="1"/>
</dbReference>
<feature type="chain" id="PRO_5019031919" evidence="4">
    <location>
        <begin position="27"/>
        <end position="371"/>
    </location>
</feature>
<evidence type="ECO:0000313" key="7">
    <source>
        <dbReference type="EMBL" id="RSU15279.1"/>
    </source>
</evidence>
<dbReference type="Proteomes" id="UP000287605">
    <property type="component" value="Unassembled WGS sequence"/>
</dbReference>
<feature type="domain" description="3D" evidence="5">
    <location>
        <begin position="305"/>
        <end position="371"/>
    </location>
</feature>
<feature type="signal peptide" evidence="4">
    <location>
        <begin position="1"/>
        <end position="26"/>
    </location>
</feature>
<dbReference type="Gene3D" id="6.10.250.3150">
    <property type="match status" value="1"/>
</dbReference>
<evidence type="ECO:0000256" key="3">
    <source>
        <dbReference type="SAM" id="MobiDB-lite"/>
    </source>
</evidence>
<keyword evidence="2" id="KW-0175">Coiled coil</keyword>
<feature type="compositionally biased region" description="Polar residues" evidence="3">
    <location>
        <begin position="271"/>
        <end position="285"/>
    </location>
</feature>
<dbReference type="Pfam" id="PF06725">
    <property type="entry name" value="3D"/>
    <property type="match status" value="1"/>
</dbReference>
<name>A0A430B4Q3_9ENTE</name>
<feature type="region of interest" description="Disordered" evidence="3">
    <location>
        <begin position="234"/>
        <end position="285"/>
    </location>
</feature>
<protein>
    <submittedName>
        <fullName evidence="7">Uncharacterized protein</fullName>
    </submittedName>
</protein>
<evidence type="ECO:0000259" key="6">
    <source>
        <dbReference type="Pfam" id="PF24568"/>
    </source>
</evidence>
<dbReference type="OrthoDB" id="9798935at2"/>
<dbReference type="AlphaFoldDB" id="A0A430B4Q3"/>
<keyword evidence="8" id="KW-1185">Reference proteome</keyword>
<dbReference type="InterPro" id="IPR036908">
    <property type="entry name" value="RlpA-like_sf"/>
</dbReference>
<dbReference type="InterPro" id="IPR059180">
    <property type="entry name" value="3D_YorM"/>
</dbReference>
<gene>
    <name evidence="7" type="ORF">CBF29_02805</name>
</gene>
<dbReference type="PANTHER" id="PTHR39160">
    <property type="entry name" value="CELL WALL-BINDING PROTEIN YOCH"/>
    <property type="match status" value="1"/>
</dbReference>
<evidence type="ECO:0000259" key="5">
    <source>
        <dbReference type="Pfam" id="PF06725"/>
    </source>
</evidence>
<dbReference type="GO" id="GO:0019867">
    <property type="term" value="C:outer membrane"/>
    <property type="evidence" value="ECO:0007669"/>
    <property type="project" value="InterPro"/>
</dbReference>
<sequence length="371" mass="39931">MGVKKIVVLLSAFVLFLGVIPVSASAESVSELKSKESAAKESAEQIDAEINTVVAEINGKYEELAKLEDKLNTSMTTIQATEKEIEEIKISIDKRKDLAAERLQELQLDSSATGSLQAVLEAESVSDFITRMFAMRVLQNAGNSKVKSLYEDQERLEALEETLVSTQQELEEQQVAVSLEKERLDVQVAGLKEKFNANAASLQQLIAERTQKEETQRAQEAQKKVEMQQVAVNKNPQNAEGSSSSSTTGATGSNQAPSGGVTEVPPAPEQNVPQENTGAASQGQATAYTATGNKTATGTVPAPFRTIAVDPSVIPLGSLVRIDVPSMPQYSGVYRAEDTGGAVRGNIIDIFMGSDQEANNFGRRTIYFSIL</sequence>
<dbReference type="RefSeq" id="WP_126807059.1">
    <property type="nucleotide sequence ID" value="NZ_NGKA01000002.1"/>
</dbReference>
<organism evidence="7 8">
    <name type="scientific">Vagococcus elongatus</name>
    <dbReference type="NCBI Taxonomy" id="180344"/>
    <lineage>
        <taxon>Bacteria</taxon>
        <taxon>Bacillati</taxon>
        <taxon>Bacillota</taxon>
        <taxon>Bacilli</taxon>
        <taxon>Lactobacillales</taxon>
        <taxon>Enterococcaceae</taxon>
        <taxon>Vagococcus</taxon>
    </lineage>
</organism>
<dbReference type="GO" id="GO:0004553">
    <property type="term" value="F:hydrolase activity, hydrolyzing O-glycosyl compounds"/>
    <property type="evidence" value="ECO:0007669"/>
    <property type="project" value="InterPro"/>
</dbReference>
<comment type="caution">
    <text evidence="7">The sequence shown here is derived from an EMBL/GenBank/DDBJ whole genome shotgun (WGS) entry which is preliminary data.</text>
</comment>
<evidence type="ECO:0000256" key="4">
    <source>
        <dbReference type="SAM" id="SignalP"/>
    </source>
</evidence>
<dbReference type="InterPro" id="IPR057309">
    <property type="entry name" value="PcsB_CC"/>
</dbReference>
<feature type="coiled-coil region" evidence="2">
    <location>
        <begin position="149"/>
        <end position="176"/>
    </location>
</feature>
<dbReference type="InterPro" id="IPR051933">
    <property type="entry name" value="Resuscitation_pf_RpfB"/>
</dbReference>
<keyword evidence="1 4" id="KW-0732">Signal</keyword>
<proteinExistence type="predicted"/>
<dbReference type="SUPFAM" id="SSF50685">
    <property type="entry name" value="Barwin-like endoglucanases"/>
    <property type="match status" value="1"/>
</dbReference>
<dbReference type="Pfam" id="PF24568">
    <property type="entry name" value="CC_PcsB"/>
    <property type="match status" value="1"/>
</dbReference>
<evidence type="ECO:0000256" key="2">
    <source>
        <dbReference type="SAM" id="Coils"/>
    </source>
</evidence>
<feature type="coiled-coil region" evidence="2">
    <location>
        <begin position="50"/>
        <end position="84"/>
    </location>
</feature>